<dbReference type="InterPro" id="IPR050570">
    <property type="entry name" value="Cell_wall_metabolism_enzyme"/>
</dbReference>
<dbReference type="PATRIC" id="fig|1618659.3.peg.652"/>
<keyword evidence="1" id="KW-0732">Signal</keyword>
<evidence type="ECO:0000313" key="5">
    <source>
        <dbReference type="Proteomes" id="UP000034036"/>
    </source>
</evidence>
<sequence>MKFRREAGLATIMIFVLIFLGIAARAATVDDLRLKIQNREEEIKKIEEEIKEFERQIGQKVTESGSLRNEITKLEAQIKKLNADIRLTEKKIDAAEIGIEKLSLEIGEKNEAIRSRRIALAGVLRSFNEADSVSFVEILLRNQNFSEFFNEIERFQSFHGAIVDDLGELKNLKWDLEEKESVKQDERFKLENLASELGDRKLIEDKARKNKSKLFLQTKNQESAFKKLLSDREQKRQEILDELQRIEDDLKLLIDPSSLPAIREGVLTWPLSNPFITQKFGNTNFAKARTDIYKNNFHNGVDFRAPIGTPVLSAEEGFVKGSGDSDLLCPGSAYGKWILIEHTNKLTSLYGHLSLVKAPVNSMVLRGDIIAYSGDSGFTTGPHLHFTLYDARTVELRKTKYCGILPVGGLLDPLTYL</sequence>
<name>A0A0G0ZF26_9BACT</name>
<comment type="caution">
    <text evidence="4">The sequence shown here is derived from an EMBL/GenBank/DDBJ whole genome shotgun (WGS) entry which is preliminary data.</text>
</comment>
<dbReference type="CDD" id="cd12797">
    <property type="entry name" value="M23_peptidase"/>
    <property type="match status" value="1"/>
</dbReference>
<dbReference type="GO" id="GO:0004222">
    <property type="term" value="F:metalloendopeptidase activity"/>
    <property type="evidence" value="ECO:0007669"/>
    <property type="project" value="TreeGrafter"/>
</dbReference>
<feature type="coiled-coil region" evidence="2">
    <location>
        <begin position="29"/>
        <end position="105"/>
    </location>
</feature>
<dbReference type="PANTHER" id="PTHR21666">
    <property type="entry name" value="PEPTIDASE-RELATED"/>
    <property type="match status" value="1"/>
</dbReference>
<organism evidence="4 5">
    <name type="scientific">Candidatus Giovannonibacteria bacterium GW2011_GWF2_42_19</name>
    <dbReference type="NCBI Taxonomy" id="1618659"/>
    <lineage>
        <taxon>Bacteria</taxon>
        <taxon>Candidatus Giovannoniibacteriota</taxon>
    </lineage>
</organism>
<dbReference type="Gene3D" id="2.70.70.10">
    <property type="entry name" value="Glucose Permease (Domain IIA)"/>
    <property type="match status" value="1"/>
</dbReference>
<evidence type="ECO:0000259" key="3">
    <source>
        <dbReference type="Pfam" id="PF01551"/>
    </source>
</evidence>
<evidence type="ECO:0000313" key="4">
    <source>
        <dbReference type="EMBL" id="KKS47284.1"/>
    </source>
</evidence>
<accession>A0A0G0ZF26</accession>
<dbReference type="Gene3D" id="6.10.250.3150">
    <property type="match status" value="1"/>
</dbReference>
<feature type="domain" description="M23ase beta-sheet core" evidence="3">
    <location>
        <begin position="297"/>
        <end position="390"/>
    </location>
</feature>
<dbReference type="PANTHER" id="PTHR21666:SF289">
    <property type="entry name" value="L-ALA--D-GLU ENDOPEPTIDASE"/>
    <property type="match status" value="1"/>
</dbReference>
<gene>
    <name evidence="4" type="ORF">UV11_C0017G0008</name>
</gene>
<reference evidence="4 5" key="1">
    <citation type="journal article" date="2015" name="Nature">
        <title>rRNA introns, odd ribosomes, and small enigmatic genomes across a large radiation of phyla.</title>
        <authorList>
            <person name="Brown C.T."/>
            <person name="Hug L.A."/>
            <person name="Thomas B.C."/>
            <person name="Sharon I."/>
            <person name="Castelle C.J."/>
            <person name="Singh A."/>
            <person name="Wilkins M.J."/>
            <person name="Williams K.H."/>
            <person name="Banfield J.F."/>
        </authorList>
    </citation>
    <scope>NUCLEOTIDE SEQUENCE [LARGE SCALE GENOMIC DNA]</scope>
</reference>
<dbReference type="AlphaFoldDB" id="A0A0G0ZF26"/>
<dbReference type="Pfam" id="PF01551">
    <property type="entry name" value="Peptidase_M23"/>
    <property type="match status" value="1"/>
</dbReference>
<dbReference type="STRING" id="1618659.UV11_C0017G0008"/>
<dbReference type="InterPro" id="IPR016047">
    <property type="entry name" value="M23ase_b-sheet_dom"/>
</dbReference>
<keyword evidence="2" id="KW-0175">Coiled coil</keyword>
<protein>
    <submittedName>
        <fullName evidence="4">Peptidase, M23 family</fullName>
    </submittedName>
</protein>
<dbReference type="SUPFAM" id="SSF51261">
    <property type="entry name" value="Duplicated hybrid motif"/>
    <property type="match status" value="1"/>
</dbReference>
<dbReference type="EMBL" id="LCDF01000017">
    <property type="protein sequence ID" value="KKS47284.1"/>
    <property type="molecule type" value="Genomic_DNA"/>
</dbReference>
<dbReference type="Proteomes" id="UP000034036">
    <property type="component" value="Unassembled WGS sequence"/>
</dbReference>
<proteinExistence type="predicted"/>
<dbReference type="InterPro" id="IPR011055">
    <property type="entry name" value="Dup_hybrid_motif"/>
</dbReference>
<evidence type="ECO:0000256" key="2">
    <source>
        <dbReference type="SAM" id="Coils"/>
    </source>
</evidence>
<evidence type="ECO:0000256" key="1">
    <source>
        <dbReference type="ARBA" id="ARBA00022729"/>
    </source>
</evidence>